<organism evidence="2 3">
    <name type="scientific">Ciona savignyi</name>
    <name type="common">Pacific transparent sea squirt</name>
    <dbReference type="NCBI Taxonomy" id="51511"/>
    <lineage>
        <taxon>Eukaryota</taxon>
        <taxon>Metazoa</taxon>
        <taxon>Chordata</taxon>
        <taxon>Tunicata</taxon>
        <taxon>Ascidiacea</taxon>
        <taxon>Phlebobranchia</taxon>
        <taxon>Cionidae</taxon>
        <taxon>Ciona</taxon>
    </lineage>
</organism>
<dbReference type="AlphaFoldDB" id="H2YFT1"/>
<feature type="compositionally biased region" description="Acidic residues" evidence="1">
    <location>
        <begin position="319"/>
        <end position="328"/>
    </location>
</feature>
<feature type="compositionally biased region" description="Basic and acidic residues" evidence="1">
    <location>
        <begin position="62"/>
        <end position="172"/>
    </location>
</feature>
<feature type="compositionally biased region" description="Low complexity" evidence="1">
    <location>
        <begin position="305"/>
        <end position="318"/>
    </location>
</feature>
<evidence type="ECO:0000313" key="3">
    <source>
        <dbReference type="Proteomes" id="UP000007875"/>
    </source>
</evidence>
<dbReference type="Ensembl" id="ENSCSAVT00000004242.1">
    <property type="protein sequence ID" value="ENSCSAVP00000004179.1"/>
    <property type="gene ID" value="ENSCSAVG00000002461.1"/>
</dbReference>
<feature type="region of interest" description="Disordered" evidence="1">
    <location>
        <begin position="1"/>
        <end position="328"/>
    </location>
</feature>
<feature type="compositionally biased region" description="Low complexity" evidence="1">
    <location>
        <begin position="262"/>
        <end position="279"/>
    </location>
</feature>
<reference evidence="2" key="3">
    <citation type="submission" date="2025-09" db="UniProtKB">
        <authorList>
            <consortium name="Ensembl"/>
        </authorList>
    </citation>
    <scope>IDENTIFICATION</scope>
</reference>
<dbReference type="InParanoid" id="H2YFT1"/>
<feature type="compositionally biased region" description="Basic and acidic residues" evidence="1">
    <location>
        <begin position="243"/>
        <end position="253"/>
    </location>
</feature>
<reference evidence="3" key="1">
    <citation type="submission" date="2003-08" db="EMBL/GenBank/DDBJ databases">
        <authorList>
            <person name="Birren B."/>
            <person name="Nusbaum C."/>
            <person name="Abebe A."/>
            <person name="Abouelleil A."/>
            <person name="Adekoya E."/>
            <person name="Ait-zahra M."/>
            <person name="Allen N."/>
            <person name="Allen T."/>
            <person name="An P."/>
            <person name="Anderson M."/>
            <person name="Anderson S."/>
            <person name="Arachchi H."/>
            <person name="Armbruster J."/>
            <person name="Bachantsang P."/>
            <person name="Baldwin J."/>
            <person name="Barry A."/>
            <person name="Bayul T."/>
            <person name="Blitshsteyn B."/>
            <person name="Bloom T."/>
            <person name="Blye J."/>
            <person name="Boguslavskiy L."/>
            <person name="Borowsky M."/>
            <person name="Boukhgalter B."/>
            <person name="Brunache A."/>
            <person name="Butler J."/>
            <person name="Calixte N."/>
            <person name="Calvo S."/>
            <person name="Camarata J."/>
            <person name="Campo K."/>
            <person name="Chang J."/>
            <person name="Cheshatsang Y."/>
            <person name="Citroen M."/>
            <person name="Collymore A."/>
            <person name="Considine T."/>
            <person name="Cook A."/>
            <person name="Cooke P."/>
            <person name="Corum B."/>
            <person name="Cuomo C."/>
            <person name="David R."/>
            <person name="Dawoe T."/>
            <person name="Degray S."/>
            <person name="Dodge S."/>
            <person name="Dooley K."/>
            <person name="Dorje P."/>
            <person name="Dorjee K."/>
            <person name="Dorris L."/>
            <person name="Duffey N."/>
            <person name="Dupes A."/>
            <person name="Elkins T."/>
            <person name="Engels R."/>
            <person name="Erickson J."/>
            <person name="Farina A."/>
            <person name="Faro S."/>
            <person name="Ferreira P."/>
            <person name="Fischer H."/>
            <person name="Fitzgerald M."/>
            <person name="Foley K."/>
            <person name="Gage D."/>
            <person name="Galagan J."/>
            <person name="Gearin G."/>
            <person name="Gnerre S."/>
            <person name="Gnirke A."/>
            <person name="Goyette A."/>
            <person name="Graham J."/>
            <person name="Grandbois E."/>
            <person name="Gyaltsen K."/>
            <person name="Hafez N."/>
            <person name="Hagopian D."/>
            <person name="Hagos B."/>
            <person name="Hall J."/>
            <person name="Hatcher B."/>
            <person name="Heller A."/>
            <person name="Higgins H."/>
            <person name="Honan T."/>
            <person name="Horn A."/>
            <person name="Houde N."/>
            <person name="Hughes L."/>
            <person name="Hulme W."/>
            <person name="Husby E."/>
            <person name="Iliev I."/>
            <person name="Jaffe D."/>
            <person name="Jones C."/>
            <person name="Kamal M."/>
            <person name="Kamat A."/>
            <person name="Kamvysselis M."/>
            <person name="Karlsson E."/>
            <person name="Kells C."/>
            <person name="Kieu A."/>
            <person name="Kisner P."/>
            <person name="Kodira C."/>
            <person name="Kulbokas E."/>
            <person name="Labutti K."/>
            <person name="Lama D."/>
            <person name="Landers T."/>
            <person name="Leger J."/>
            <person name="Levine S."/>
            <person name="Lewis D."/>
            <person name="Lewis T."/>
            <person name="Lindblad-toh K."/>
            <person name="Liu X."/>
            <person name="Lokyitsang T."/>
            <person name="Lokyitsang Y."/>
            <person name="Lucien O."/>
            <person name="Lui A."/>
            <person name="Ma L.J."/>
            <person name="Mabbitt R."/>
            <person name="Macdonald J."/>
            <person name="Maclean C."/>
            <person name="Major J."/>
            <person name="Manning J."/>
            <person name="Marabella R."/>
            <person name="Maru K."/>
            <person name="Matthews C."/>
            <person name="Mauceli E."/>
            <person name="Mccarthy M."/>
            <person name="Mcdonough S."/>
            <person name="Mcghee T."/>
            <person name="Meldrim J."/>
            <person name="Meneus L."/>
            <person name="Mesirov J."/>
            <person name="Mihalev A."/>
            <person name="Mihova T."/>
            <person name="Mikkelsen T."/>
            <person name="Mlenga V."/>
            <person name="Moru K."/>
            <person name="Mozes J."/>
            <person name="Mulrain L."/>
            <person name="Munson G."/>
            <person name="Naylor J."/>
            <person name="Newes C."/>
            <person name="Nguyen C."/>
            <person name="Nguyen N."/>
            <person name="Nguyen T."/>
            <person name="Nicol R."/>
            <person name="Nielsen C."/>
            <person name="Nizzari M."/>
            <person name="Norbu C."/>
            <person name="Norbu N."/>
            <person name="O'donnell P."/>
            <person name="Okoawo O."/>
            <person name="O'leary S."/>
            <person name="Omotosho B."/>
            <person name="O'neill K."/>
            <person name="Osman S."/>
            <person name="Parker S."/>
            <person name="Perrin D."/>
            <person name="Phunkhang P."/>
            <person name="Piqani B."/>
            <person name="Purcell S."/>
            <person name="Rachupka T."/>
            <person name="Ramasamy U."/>
            <person name="Rameau R."/>
            <person name="Ray V."/>
            <person name="Raymond C."/>
            <person name="Retta R."/>
            <person name="Richardson S."/>
            <person name="Rise C."/>
            <person name="Rodriguez J."/>
            <person name="Rogers J."/>
            <person name="Rogov P."/>
            <person name="Rutman M."/>
            <person name="Schupbach R."/>
            <person name="Seaman C."/>
            <person name="Settipalli S."/>
            <person name="Sharpe T."/>
            <person name="Sheridan J."/>
            <person name="Sherpa N."/>
            <person name="Shi J."/>
            <person name="Smirnov S."/>
            <person name="Smith C."/>
            <person name="Sougnez C."/>
            <person name="Spencer B."/>
            <person name="Stalker J."/>
            <person name="Stange-thomann N."/>
            <person name="Stavropoulos S."/>
            <person name="Stetson K."/>
            <person name="Stone C."/>
            <person name="Stone S."/>
            <person name="Stubbs M."/>
            <person name="Talamas J."/>
            <person name="Tchuinga P."/>
            <person name="Tenzing P."/>
            <person name="Tesfaye S."/>
            <person name="Theodore J."/>
            <person name="Thoulutsang Y."/>
            <person name="Topham K."/>
            <person name="Towey S."/>
            <person name="Tsamla T."/>
            <person name="Tsomo N."/>
            <person name="Vallee D."/>
            <person name="Vassiliev H."/>
            <person name="Venkataraman V."/>
            <person name="Vinson J."/>
            <person name="Vo A."/>
            <person name="Wade C."/>
            <person name="Wang S."/>
            <person name="Wangchuk T."/>
            <person name="Wangdi T."/>
            <person name="Whittaker C."/>
            <person name="Wilkinson J."/>
            <person name="Wu Y."/>
            <person name="Wyman D."/>
            <person name="Yadav S."/>
            <person name="Yang S."/>
            <person name="Yang X."/>
            <person name="Yeager S."/>
            <person name="Yee E."/>
            <person name="Young G."/>
            <person name="Zainoun J."/>
            <person name="Zembeck L."/>
            <person name="Zimmer A."/>
            <person name="Zody M."/>
            <person name="Lander E."/>
        </authorList>
    </citation>
    <scope>NUCLEOTIDE SEQUENCE [LARGE SCALE GENOMIC DNA]</scope>
</reference>
<feature type="compositionally biased region" description="Basic residues" evidence="1">
    <location>
        <begin position="39"/>
        <end position="61"/>
    </location>
</feature>
<feature type="compositionally biased region" description="Low complexity" evidence="1">
    <location>
        <begin position="205"/>
        <end position="214"/>
    </location>
</feature>
<name>H2YFT1_CIOSA</name>
<keyword evidence="3" id="KW-1185">Reference proteome</keyword>
<feature type="compositionally biased region" description="Polar residues" evidence="1">
    <location>
        <begin position="295"/>
        <end position="304"/>
    </location>
</feature>
<proteinExistence type="predicted"/>
<feature type="compositionally biased region" description="Basic and acidic residues" evidence="1">
    <location>
        <begin position="182"/>
        <end position="204"/>
    </location>
</feature>
<reference evidence="2" key="2">
    <citation type="submission" date="2025-08" db="UniProtKB">
        <authorList>
            <consortium name="Ensembl"/>
        </authorList>
    </citation>
    <scope>IDENTIFICATION</scope>
</reference>
<accession>H2YFT1</accession>
<dbReference type="Proteomes" id="UP000007875">
    <property type="component" value="Unassembled WGS sequence"/>
</dbReference>
<sequence>MEEGELDSNEPMRGEKRGPNALDDEDEETLSIKPPPVSNKKHKRHKKQKSNKEEKRKKHKMKSDERNENDKDRLGDHPEPLLHRSPPDQSDAWRRERNHRPPDSRAHDRNKSYDYKSRDSDRPRTGYSRGYREERSRDPDRYPRPRDDRGIPPRPRPGEDARMRINARREIGKPPPPLLVRQYDEGNKQRRDNKGDNKSKHERSISSSVVLTSKSNRKVENIDVKRSSLDDSKLRGSRLHGGKSPEVKKLEILKKHKDLADEVVSSENSSDSSASSASESENENENAELEEQDETTNNQEATVQSDGAESAVSSSDSSSVEEDDESAV</sequence>
<protein>
    <submittedName>
        <fullName evidence="2">Uncharacterized protein</fullName>
    </submittedName>
</protein>
<evidence type="ECO:0000313" key="2">
    <source>
        <dbReference type="Ensembl" id="ENSCSAVP00000004179.1"/>
    </source>
</evidence>
<dbReference type="HOGENOM" id="CLU_848720_0_0_1"/>
<feature type="compositionally biased region" description="Acidic residues" evidence="1">
    <location>
        <begin position="280"/>
        <end position="294"/>
    </location>
</feature>
<feature type="compositionally biased region" description="Basic and acidic residues" evidence="1">
    <location>
        <begin position="217"/>
        <end position="234"/>
    </location>
</feature>
<evidence type="ECO:0000256" key="1">
    <source>
        <dbReference type="SAM" id="MobiDB-lite"/>
    </source>
</evidence>